<dbReference type="InterPro" id="IPR041588">
    <property type="entry name" value="Integrase_H2C2"/>
</dbReference>
<dbReference type="GO" id="GO:0008233">
    <property type="term" value="F:peptidase activity"/>
    <property type="evidence" value="ECO:0007669"/>
    <property type="project" value="UniProtKB-KW"/>
</dbReference>
<dbReference type="Gene3D" id="3.10.10.10">
    <property type="entry name" value="HIV Type 1 Reverse Transcriptase, subunit A, domain 1"/>
    <property type="match status" value="1"/>
</dbReference>
<evidence type="ECO:0000256" key="2">
    <source>
        <dbReference type="ARBA" id="ARBA00022679"/>
    </source>
</evidence>
<reference evidence="11 12" key="1">
    <citation type="submission" date="2024-02" db="EMBL/GenBank/DDBJ databases">
        <title>High-quality chromosome-scale genome assembly of Pensacola bahiagrass (Paspalum notatum Flugge var. saurae).</title>
        <authorList>
            <person name="Vega J.M."/>
            <person name="Podio M."/>
            <person name="Orjuela J."/>
            <person name="Siena L.A."/>
            <person name="Pessino S.C."/>
            <person name="Combes M.C."/>
            <person name="Mariac C."/>
            <person name="Albertini E."/>
            <person name="Pupilli F."/>
            <person name="Ortiz J.P.A."/>
            <person name="Leblanc O."/>
        </authorList>
    </citation>
    <scope>NUCLEOTIDE SEQUENCE [LARGE SCALE GENOMIC DNA]</scope>
    <source>
        <strain evidence="11">R1</strain>
        <tissue evidence="11">Leaf</tissue>
    </source>
</reference>
<keyword evidence="1" id="KW-0645">Protease</keyword>
<dbReference type="InterPro" id="IPR000477">
    <property type="entry name" value="RT_dom"/>
</dbReference>
<dbReference type="SUPFAM" id="SSF53098">
    <property type="entry name" value="Ribonuclease H-like"/>
    <property type="match status" value="1"/>
</dbReference>
<name>A0AAQ3US69_PASNO</name>
<evidence type="ECO:0000256" key="6">
    <source>
        <dbReference type="ARBA" id="ARBA00022801"/>
    </source>
</evidence>
<proteinExistence type="predicted"/>
<keyword evidence="5" id="KW-0255">Endonuclease</keyword>
<sequence>MRPSAAPAPLPLPPPAQPTRPASPANNPLPRPFKRLTPAEMADRRRQVLCYNCDEPYVRGHRSPHLFYLEATDYDKDDAEPRDQEDTEADPPPVVSLHALAGLLANGDKVPCDGLARDVTFHVDREPFTATVYAINLGGYDVVLGIHFLRTLGPVLWDFEARHLAFWRAGHRILWHEVGSPRPTSAPSVHMLLHDQQPMLQHLLQSYSDVFATPTGLPPTRACDHRIHLRPGTSPVAVCSYRYPRTSERRAGTPYPIPVVDELLDELHGAHFFTKLDLRSGYHQVRVHPNDIEKTAFRTHHGHFEFLVMPFGLTNAPATFQSLMNDVLRPFLRRNVVADALSRRDDEDAADAPPADALCAALYGPSFRLFDDLRKELAADAGSAHISAQIASGVLGPPWQVHDGLVLHGARVFVSATSGLLPQVLQLAHAGHEGFQKTLHRLRADFYIDHDRAVVRDFVQACVTCQRNKTEHLHPAGLLQPLDVPTQVWSDIAMDFIEGLPKVHGKSVILTVVDRFSKDPVFTSNLWRDLFKLAGKLRMSTAFHPQTDGQSEVTNRTIAMYLRFITGDRPRAWLDWLPWAEYCYNTSYHTALKATPFQVVYGHALPALVSYNAGSTRTQSVDDLLRDRDAFLTEVRDRLLQAQAYARRQYDGRHRDFELSVGD</sequence>
<dbReference type="CDD" id="cd00303">
    <property type="entry name" value="retropepsin_like"/>
    <property type="match status" value="1"/>
</dbReference>
<dbReference type="Proteomes" id="UP001341281">
    <property type="component" value="Chromosome 10"/>
</dbReference>
<evidence type="ECO:0000256" key="4">
    <source>
        <dbReference type="ARBA" id="ARBA00022722"/>
    </source>
</evidence>
<dbReference type="FunFam" id="3.10.10.10:FF:000007">
    <property type="entry name" value="Retrovirus-related Pol polyprotein from transposon 17.6-like Protein"/>
    <property type="match status" value="1"/>
</dbReference>
<dbReference type="InterPro" id="IPR012337">
    <property type="entry name" value="RNaseH-like_sf"/>
</dbReference>
<feature type="domain" description="Reverse transcriptase" evidence="9">
    <location>
        <begin position="254"/>
        <end position="334"/>
    </location>
</feature>
<protein>
    <recommendedName>
        <fullName evidence="13">Integrase catalytic domain-containing protein</fullName>
    </recommendedName>
</protein>
<dbReference type="InterPro" id="IPR050951">
    <property type="entry name" value="Retrovirus_Pol_polyprotein"/>
</dbReference>
<dbReference type="PANTHER" id="PTHR37984:SF5">
    <property type="entry name" value="PROTEIN NYNRIN-LIKE"/>
    <property type="match status" value="1"/>
</dbReference>
<dbReference type="Pfam" id="PF00078">
    <property type="entry name" value="RVT_1"/>
    <property type="match status" value="1"/>
</dbReference>
<dbReference type="Gene3D" id="3.30.420.10">
    <property type="entry name" value="Ribonuclease H-like superfamily/Ribonuclease H"/>
    <property type="match status" value="1"/>
</dbReference>
<dbReference type="InterPro" id="IPR043502">
    <property type="entry name" value="DNA/RNA_pol_sf"/>
</dbReference>
<evidence type="ECO:0000256" key="1">
    <source>
        <dbReference type="ARBA" id="ARBA00022670"/>
    </source>
</evidence>
<dbReference type="InterPro" id="IPR043128">
    <property type="entry name" value="Rev_trsase/Diguanyl_cyclase"/>
</dbReference>
<evidence type="ECO:0000256" key="3">
    <source>
        <dbReference type="ARBA" id="ARBA00022695"/>
    </source>
</evidence>
<dbReference type="EMBL" id="CP144754">
    <property type="protein sequence ID" value="WVZ96604.1"/>
    <property type="molecule type" value="Genomic_DNA"/>
</dbReference>
<feature type="region of interest" description="Disordered" evidence="8">
    <location>
        <begin position="1"/>
        <end position="38"/>
    </location>
</feature>
<evidence type="ECO:0000313" key="11">
    <source>
        <dbReference type="EMBL" id="WVZ96604.1"/>
    </source>
</evidence>
<dbReference type="GO" id="GO:0003676">
    <property type="term" value="F:nucleic acid binding"/>
    <property type="evidence" value="ECO:0007669"/>
    <property type="project" value="InterPro"/>
</dbReference>
<dbReference type="GO" id="GO:0004519">
    <property type="term" value="F:endonuclease activity"/>
    <property type="evidence" value="ECO:0007669"/>
    <property type="project" value="UniProtKB-KW"/>
</dbReference>
<dbReference type="SUPFAM" id="SSF56672">
    <property type="entry name" value="DNA/RNA polymerases"/>
    <property type="match status" value="1"/>
</dbReference>
<evidence type="ECO:0000256" key="7">
    <source>
        <dbReference type="ARBA" id="ARBA00022918"/>
    </source>
</evidence>
<keyword evidence="7" id="KW-0695">RNA-directed DNA polymerase</keyword>
<gene>
    <name evidence="11" type="ORF">U9M48_042220</name>
</gene>
<keyword evidence="2" id="KW-0808">Transferase</keyword>
<dbReference type="PANTHER" id="PTHR37984">
    <property type="entry name" value="PROTEIN CBG26694"/>
    <property type="match status" value="1"/>
</dbReference>
<evidence type="ECO:0000259" key="9">
    <source>
        <dbReference type="Pfam" id="PF00078"/>
    </source>
</evidence>
<dbReference type="Gene3D" id="3.30.70.270">
    <property type="match status" value="1"/>
</dbReference>
<dbReference type="GO" id="GO:0006508">
    <property type="term" value="P:proteolysis"/>
    <property type="evidence" value="ECO:0007669"/>
    <property type="project" value="UniProtKB-KW"/>
</dbReference>
<evidence type="ECO:0000256" key="8">
    <source>
        <dbReference type="SAM" id="MobiDB-lite"/>
    </source>
</evidence>
<evidence type="ECO:0000256" key="5">
    <source>
        <dbReference type="ARBA" id="ARBA00022759"/>
    </source>
</evidence>
<dbReference type="CDD" id="cd01647">
    <property type="entry name" value="RT_LTR"/>
    <property type="match status" value="1"/>
</dbReference>
<evidence type="ECO:0008006" key="13">
    <source>
        <dbReference type="Google" id="ProtNLM"/>
    </source>
</evidence>
<keyword evidence="3" id="KW-0548">Nucleotidyltransferase</keyword>
<dbReference type="GO" id="GO:0003964">
    <property type="term" value="F:RNA-directed DNA polymerase activity"/>
    <property type="evidence" value="ECO:0007669"/>
    <property type="project" value="UniProtKB-KW"/>
</dbReference>
<dbReference type="AlphaFoldDB" id="A0AAQ3US69"/>
<keyword evidence="4" id="KW-0540">Nuclease</keyword>
<keyword evidence="12" id="KW-1185">Reference proteome</keyword>
<accession>A0AAQ3US69</accession>
<evidence type="ECO:0000259" key="10">
    <source>
        <dbReference type="Pfam" id="PF17921"/>
    </source>
</evidence>
<feature type="compositionally biased region" description="Pro residues" evidence="8">
    <location>
        <begin position="1"/>
        <end position="18"/>
    </location>
</feature>
<dbReference type="InterPro" id="IPR036397">
    <property type="entry name" value="RNaseH_sf"/>
</dbReference>
<keyword evidence="6" id="KW-0378">Hydrolase</keyword>
<evidence type="ECO:0000313" key="12">
    <source>
        <dbReference type="Proteomes" id="UP001341281"/>
    </source>
</evidence>
<dbReference type="Gene3D" id="1.10.340.70">
    <property type="match status" value="1"/>
</dbReference>
<dbReference type="Pfam" id="PF17921">
    <property type="entry name" value="Integrase_H2C2"/>
    <property type="match status" value="1"/>
</dbReference>
<feature type="domain" description="Integrase zinc-binding" evidence="10">
    <location>
        <begin position="420"/>
        <end position="470"/>
    </location>
</feature>
<organism evidence="11 12">
    <name type="scientific">Paspalum notatum var. saurae</name>
    <dbReference type="NCBI Taxonomy" id="547442"/>
    <lineage>
        <taxon>Eukaryota</taxon>
        <taxon>Viridiplantae</taxon>
        <taxon>Streptophyta</taxon>
        <taxon>Embryophyta</taxon>
        <taxon>Tracheophyta</taxon>
        <taxon>Spermatophyta</taxon>
        <taxon>Magnoliopsida</taxon>
        <taxon>Liliopsida</taxon>
        <taxon>Poales</taxon>
        <taxon>Poaceae</taxon>
        <taxon>PACMAD clade</taxon>
        <taxon>Panicoideae</taxon>
        <taxon>Andropogonodae</taxon>
        <taxon>Paspaleae</taxon>
        <taxon>Paspalinae</taxon>
        <taxon>Paspalum</taxon>
    </lineage>
</organism>